<organism evidence="1 2">
    <name type="scientific">Mizuhopecten yessoensis</name>
    <name type="common">Japanese scallop</name>
    <name type="synonym">Patinopecten yessoensis</name>
    <dbReference type="NCBI Taxonomy" id="6573"/>
    <lineage>
        <taxon>Eukaryota</taxon>
        <taxon>Metazoa</taxon>
        <taxon>Spiralia</taxon>
        <taxon>Lophotrochozoa</taxon>
        <taxon>Mollusca</taxon>
        <taxon>Bivalvia</taxon>
        <taxon>Autobranchia</taxon>
        <taxon>Pteriomorphia</taxon>
        <taxon>Pectinida</taxon>
        <taxon>Pectinoidea</taxon>
        <taxon>Pectinidae</taxon>
        <taxon>Mizuhopecten</taxon>
    </lineage>
</organism>
<evidence type="ECO:0000313" key="2">
    <source>
        <dbReference type="Proteomes" id="UP000242188"/>
    </source>
</evidence>
<evidence type="ECO:0000313" key="1">
    <source>
        <dbReference type="EMBL" id="OWF48554.1"/>
    </source>
</evidence>
<name>A0A210QIG8_MIZYE</name>
<dbReference type="Proteomes" id="UP000242188">
    <property type="component" value="Unassembled WGS sequence"/>
</dbReference>
<sequence>MSSYNASPNNRLTPFRVELSSCVFRSLLCCSLNLDSPLKEVHGGIPFRGFVCGKYQPSTGLVSLLDPTMDGIPPPAPYADKPSRRERYRRIRTRATKEPVYGNHSRTDFIREVGPSLSCPNKICVLAKPADVFTYNKRT</sequence>
<protein>
    <submittedName>
        <fullName evidence="1">Uncharacterized protein</fullName>
    </submittedName>
</protein>
<keyword evidence="2" id="KW-1185">Reference proteome</keyword>
<dbReference type="OrthoDB" id="6022652at2759"/>
<accession>A0A210QIG8</accession>
<reference evidence="1 2" key="1">
    <citation type="journal article" date="2017" name="Nat. Ecol. Evol.">
        <title>Scallop genome provides insights into evolution of bilaterian karyotype and development.</title>
        <authorList>
            <person name="Wang S."/>
            <person name="Zhang J."/>
            <person name="Jiao W."/>
            <person name="Li J."/>
            <person name="Xun X."/>
            <person name="Sun Y."/>
            <person name="Guo X."/>
            <person name="Huan P."/>
            <person name="Dong B."/>
            <person name="Zhang L."/>
            <person name="Hu X."/>
            <person name="Sun X."/>
            <person name="Wang J."/>
            <person name="Zhao C."/>
            <person name="Wang Y."/>
            <person name="Wang D."/>
            <person name="Huang X."/>
            <person name="Wang R."/>
            <person name="Lv J."/>
            <person name="Li Y."/>
            <person name="Zhang Z."/>
            <person name="Liu B."/>
            <person name="Lu W."/>
            <person name="Hui Y."/>
            <person name="Liang J."/>
            <person name="Zhou Z."/>
            <person name="Hou R."/>
            <person name="Li X."/>
            <person name="Liu Y."/>
            <person name="Li H."/>
            <person name="Ning X."/>
            <person name="Lin Y."/>
            <person name="Zhao L."/>
            <person name="Xing Q."/>
            <person name="Dou J."/>
            <person name="Li Y."/>
            <person name="Mao J."/>
            <person name="Guo H."/>
            <person name="Dou H."/>
            <person name="Li T."/>
            <person name="Mu C."/>
            <person name="Jiang W."/>
            <person name="Fu Q."/>
            <person name="Fu X."/>
            <person name="Miao Y."/>
            <person name="Liu J."/>
            <person name="Yu Q."/>
            <person name="Li R."/>
            <person name="Liao H."/>
            <person name="Li X."/>
            <person name="Kong Y."/>
            <person name="Jiang Z."/>
            <person name="Chourrout D."/>
            <person name="Li R."/>
            <person name="Bao Z."/>
        </authorList>
    </citation>
    <scope>NUCLEOTIDE SEQUENCE [LARGE SCALE GENOMIC DNA]</scope>
    <source>
        <strain evidence="1 2">PY_sf001</strain>
    </source>
</reference>
<dbReference type="EMBL" id="NEDP02003489">
    <property type="protein sequence ID" value="OWF48554.1"/>
    <property type="molecule type" value="Genomic_DNA"/>
</dbReference>
<gene>
    <name evidence="1" type="ORF">KP79_PYT19630</name>
</gene>
<proteinExistence type="predicted"/>
<comment type="caution">
    <text evidence="1">The sequence shown here is derived from an EMBL/GenBank/DDBJ whole genome shotgun (WGS) entry which is preliminary data.</text>
</comment>
<dbReference type="AlphaFoldDB" id="A0A210QIG8"/>